<comment type="function">
    <text evidence="9">Sterol O-acyltransferase that catalyzes the formation of stery esters.</text>
</comment>
<keyword evidence="3 10" id="KW-0808">Transferase</keyword>
<evidence type="ECO:0000256" key="6">
    <source>
        <dbReference type="ARBA" id="ARBA00022989"/>
    </source>
</evidence>
<dbReference type="InterPro" id="IPR004299">
    <property type="entry name" value="MBOAT_fam"/>
</dbReference>
<dbReference type="OrthoDB" id="10039049at2759"/>
<evidence type="ECO:0000256" key="13">
    <source>
        <dbReference type="SAM" id="SignalP"/>
    </source>
</evidence>
<keyword evidence="8 10" id="KW-0012">Acyltransferase</keyword>
<dbReference type="InterPro" id="IPR014371">
    <property type="entry name" value="Oat_ACAT_DAG_ARE"/>
</dbReference>
<feature type="transmembrane region" description="Helical" evidence="12">
    <location>
        <begin position="142"/>
        <end position="160"/>
    </location>
</feature>
<dbReference type="GeneID" id="25258092"/>
<keyword evidence="7 10" id="KW-0472">Membrane</keyword>
<feature type="transmembrane region" description="Helical" evidence="12">
    <location>
        <begin position="181"/>
        <end position="201"/>
    </location>
</feature>
<feature type="transmembrane region" description="Helical" evidence="12">
    <location>
        <begin position="340"/>
        <end position="360"/>
    </location>
</feature>
<evidence type="ECO:0000256" key="10">
    <source>
        <dbReference type="PIRNR" id="PIRNR000439"/>
    </source>
</evidence>
<dbReference type="Proteomes" id="UP000029725">
    <property type="component" value="Unassembled WGS sequence"/>
</dbReference>
<feature type="signal peptide" evidence="13">
    <location>
        <begin position="1"/>
        <end position="19"/>
    </location>
</feature>
<reference evidence="14 15" key="1">
    <citation type="submission" date="2014-04" db="EMBL/GenBank/DDBJ databases">
        <title>A new species of microsporidia sheds light on the evolution of extreme parasitism.</title>
        <authorList>
            <person name="Haag K.L."/>
            <person name="James T.Y."/>
            <person name="Larsson R."/>
            <person name="Schaer T.M."/>
            <person name="Refardt D."/>
            <person name="Pombert J.-F."/>
            <person name="Ebert D."/>
        </authorList>
    </citation>
    <scope>NUCLEOTIDE SEQUENCE [LARGE SCALE GENOMIC DNA]</scope>
    <source>
        <strain evidence="14 15">UGP3</strain>
        <tissue evidence="14">Spores</tissue>
    </source>
</reference>
<dbReference type="Pfam" id="PF03062">
    <property type="entry name" value="MBOAT"/>
    <property type="match status" value="1"/>
</dbReference>
<gene>
    <name evidence="14" type="ORF">DI09_117p30</name>
</gene>
<comment type="caution">
    <text evidence="14">The sequence shown here is derived from an EMBL/GenBank/DDBJ whole genome shotgun (WGS) entry which is preliminary data.</text>
</comment>
<feature type="active site" evidence="11">
    <location>
        <position position="330"/>
    </location>
</feature>
<evidence type="ECO:0000256" key="3">
    <source>
        <dbReference type="ARBA" id="ARBA00022679"/>
    </source>
</evidence>
<dbReference type="PANTHER" id="PTHR10408">
    <property type="entry name" value="STEROL O-ACYLTRANSFERASE"/>
    <property type="match status" value="1"/>
</dbReference>
<evidence type="ECO:0000313" key="15">
    <source>
        <dbReference type="Proteomes" id="UP000029725"/>
    </source>
</evidence>
<dbReference type="PANTHER" id="PTHR10408:SF8">
    <property type="entry name" value="O-ACYLTRANSFERASE"/>
    <property type="match status" value="1"/>
</dbReference>
<dbReference type="EMBL" id="JMKJ01000019">
    <property type="protein sequence ID" value="KGG53018.1"/>
    <property type="molecule type" value="Genomic_DNA"/>
</dbReference>
<keyword evidence="13" id="KW-0732">Signal</keyword>
<feature type="chain" id="PRO_5001950481" description="O-acyltransferase" evidence="13">
    <location>
        <begin position="20"/>
        <end position="419"/>
    </location>
</feature>
<sequence length="419" mass="48835">MLSLMAFFSLYLLNGPSSAKIEYPTFPHSLFGAVIPSCALLFLVSIGSAYLLRVLVIDINCNLRWIYFLHAILHMMLLVLSVSACLFNTASICDRILILLEQIRLNLKLYSVFRTIVGSKFGQKMFSRRISVENPFSASKLLYFYFAPVLIYQSFYLRVANDKKGGLFRFLYDSACHVFKFCVSVYLLLFIFHQVIGPYFANLTIADAKGSFWSNTPLFNDFEFLKKSLGLFCCLGTPIFLLCFFFFFEAWMNFWADILSFEDRSFYEDWWNSCSFSQFYRKWNCIVHDFLYTYLYGDFIRYFRESSIVDPSLAKGISALLVFNISAVVHEFIISFSLGFFYPVLFILFSGPGVVLCAFFQKATYDRRLNAIFWLFMFLGLGLTIFLYSFEYCCRTLLFTHIFDTYAVDPLVSHLFFSR</sequence>
<dbReference type="RefSeq" id="XP_013239454.1">
    <property type="nucleotide sequence ID" value="XM_013384000.1"/>
</dbReference>
<accession>A0A098VV76</accession>
<dbReference type="HOGENOM" id="CLU_655657_0_0_1"/>
<evidence type="ECO:0000256" key="1">
    <source>
        <dbReference type="ARBA" id="ARBA00004477"/>
    </source>
</evidence>
<comment type="similarity">
    <text evidence="2 10">Belongs to the membrane-bound acyltransferase family. Sterol o-acyltransferase subfamily.</text>
</comment>
<keyword evidence="15" id="KW-1185">Reference proteome</keyword>
<organism evidence="14 15">
    <name type="scientific">Mitosporidium daphniae</name>
    <dbReference type="NCBI Taxonomy" id="1485682"/>
    <lineage>
        <taxon>Eukaryota</taxon>
        <taxon>Fungi</taxon>
        <taxon>Fungi incertae sedis</taxon>
        <taxon>Microsporidia</taxon>
        <taxon>Mitosporidium</taxon>
    </lineage>
</organism>
<evidence type="ECO:0000256" key="8">
    <source>
        <dbReference type="ARBA" id="ARBA00023315"/>
    </source>
</evidence>
<evidence type="ECO:0000256" key="12">
    <source>
        <dbReference type="SAM" id="Phobius"/>
    </source>
</evidence>
<dbReference type="GO" id="GO:0005789">
    <property type="term" value="C:endoplasmic reticulum membrane"/>
    <property type="evidence" value="ECO:0007669"/>
    <property type="project" value="UniProtKB-SubCell"/>
</dbReference>
<evidence type="ECO:0000256" key="9">
    <source>
        <dbReference type="ARBA" id="ARBA00023568"/>
    </source>
</evidence>
<comment type="subcellular location">
    <subcellularLocation>
        <location evidence="1 10">Endoplasmic reticulum membrane</location>
        <topology evidence="1 10">Multi-pass membrane protein</topology>
    </subcellularLocation>
</comment>
<evidence type="ECO:0000256" key="4">
    <source>
        <dbReference type="ARBA" id="ARBA00022692"/>
    </source>
</evidence>
<feature type="transmembrane region" description="Helical" evidence="12">
    <location>
        <begin position="65"/>
        <end position="90"/>
    </location>
</feature>
<evidence type="ECO:0000256" key="11">
    <source>
        <dbReference type="PIRSR" id="PIRSR000439-1"/>
    </source>
</evidence>
<evidence type="ECO:0000256" key="5">
    <source>
        <dbReference type="ARBA" id="ARBA00022824"/>
    </source>
</evidence>
<dbReference type="VEuPathDB" id="MicrosporidiaDB:DI09_117p30"/>
<protein>
    <recommendedName>
        <fullName evidence="10">O-acyltransferase</fullName>
    </recommendedName>
</protein>
<feature type="transmembrane region" description="Helical" evidence="12">
    <location>
        <begin position="29"/>
        <end position="53"/>
    </location>
</feature>
<evidence type="ECO:0000256" key="7">
    <source>
        <dbReference type="ARBA" id="ARBA00023136"/>
    </source>
</evidence>
<dbReference type="GO" id="GO:0008374">
    <property type="term" value="F:O-acyltransferase activity"/>
    <property type="evidence" value="ECO:0007669"/>
    <property type="project" value="InterPro"/>
</dbReference>
<keyword evidence="5 10" id="KW-0256">Endoplasmic reticulum</keyword>
<feature type="transmembrane region" description="Helical" evidence="12">
    <location>
        <begin position="372"/>
        <end position="390"/>
    </location>
</feature>
<keyword evidence="4 12" id="KW-0812">Transmembrane</keyword>
<keyword evidence="6 12" id="KW-1133">Transmembrane helix</keyword>
<proteinExistence type="inferred from homology"/>
<dbReference type="AlphaFoldDB" id="A0A098VV76"/>
<evidence type="ECO:0000313" key="14">
    <source>
        <dbReference type="EMBL" id="KGG53018.1"/>
    </source>
</evidence>
<evidence type="ECO:0000256" key="2">
    <source>
        <dbReference type="ARBA" id="ARBA00009010"/>
    </source>
</evidence>
<feature type="transmembrane region" description="Helical" evidence="12">
    <location>
        <begin position="229"/>
        <end position="248"/>
    </location>
</feature>
<name>A0A098VV76_9MICR</name>
<feature type="transmembrane region" description="Helical" evidence="12">
    <location>
        <begin position="313"/>
        <end position="334"/>
    </location>
</feature>
<dbReference type="PIRSF" id="PIRSF000439">
    <property type="entry name" value="Oat_ACAT_DAG_ARE"/>
    <property type="match status" value="1"/>
</dbReference>